<dbReference type="EMBL" id="BPQJ01000100">
    <property type="protein sequence ID" value="GJD66985.1"/>
    <property type="molecule type" value="Genomic_DNA"/>
</dbReference>
<reference evidence="3" key="2">
    <citation type="submission" date="2021-08" db="EMBL/GenBank/DDBJ databases">
        <authorList>
            <person name="Tani A."/>
            <person name="Ola A."/>
            <person name="Ogura Y."/>
            <person name="Katsura K."/>
            <person name="Hayashi T."/>
        </authorList>
    </citation>
    <scope>NUCLEOTIDE SEQUENCE</scope>
    <source>
        <strain evidence="3">JCM 32048</strain>
    </source>
</reference>
<evidence type="ECO:0000313" key="3">
    <source>
        <dbReference type="EMBL" id="GJD66985.1"/>
    </source>
</evidence>
<gene>
    <name evidence="3" type="ORF">MPEAHAMD_7184</name>
</gene>
<dbReference type="Gene3D" id="2.60.40.3440">
    <property type="match status" value="1"/>
</dbReference>
<evidence type="ECO:0000259" key="2">
    <source>
        <dbReference type="Pfam" id="PF17892"/>
    </source>
</evidence>
<dbReference type="InterPro" id="IPR025141">
    <property type="entry name" value="DUF4082"/>
</dbReference>
<dbReference type="Proteomes" id="UP001055286">
    <property type="component" value="Unassembled WGS sequence"/>
</dbReference>
<reference evidence="3" key="1">
    <citation type="journal article" date="2016" name="Front. Microbiol.">
        <title>Genome Sequence of the Piezophilic, Mesophilic Sulfate-Reducing Bacterium Desulfovibrio indicus J2T.</title>
        <authorList>
            <person name="Cao J."/>
            <person name="Maignien L."/>
            <person name="Shao Z."/>
            <person name="Alain K."/>
            <person name="Jebbar M."/>
        </authorList>
    </citation>
    <scope>NUCLEOTIDE SEQUENCE</scope>
    <source>
        <strain evidence="3">JCM 32048</strain>
    </source>
</reference>
<organism evidence="3 4">
    <name type="scientific">Methylobacterium frigidaeris</name>
    <dbReference type="NCBI Taxonomy" id="2038277"/>
    <lineage>
        <taxon>Bacteria</taxon>
        <taxon>Pseudomonadati</taxon>
        <taxon>Pseudomonadota</taxon>
        <taxon>Alphaproteobacteria</taxon>
        <taxon>Hyphomicrobiales</taxon>
        <taxon>Methylobacteriaceae</taxon>
        <taxon>Methylobacterium</taxon>
    </lineage>
</organism>
<feature type="domain" description="Cadherin-like" evidence="2">
    <location>
        <begin position="11"/>
        <end position="52"/>
    </location>
</feature>
<comment type="caution">
    <text evidence="3">The sequence shown here is derived from an EMBL/GenBank/DDBJ whole genome shotgun (WGS) entry which is preliminary data.</text>
</comment>
<dbReference type="Pfam" id="PF17892">
    <property type="entry name" value="Cadherin_5"/>
    <property type="match status" value="1"/>
</dbReference>
<name>A0AA37M8K9_9HYPH</name>
<dbReference type="AlphaFoldDB" id="A0AA37M8K9"/>
<evidence type="ECO:0008006" key="5">
    <source>
        <dbReference type="Google" id="ProtNLM"/>
    </source>
</evidence>
<proteinExistence type="predicted"/>
<dbReference type="InterPro" id="IPR041690">
    <property type="entry name" value="Cadherin_5"/>
</dbReference>
<feature type="domain" description="DUF4082" evidence="1">
    <location>
        <begin position="66"/>
        <end position="211"/>
    </location>
</feature>
<evidence type="ECO:0000313" key="4">
    <source>
        <dbReference type="Proteomes" id="UP001055286"/>
    </source>
</evidence>
<protein>
    <recommendedName>
        <fullName evidence="5">DUF4082 domain-containing protein</fullName>
    </recommendedName>
</protein>
<sequence>MKAGSCSRALNSQTSTITFTPTTNYTGSAGFTYAISDGRGGTASANVGLTVQAPSSGPVSLFSATATPATVNTNDASAVELGVKFEASTAGTVSAIKFYKGSQDTGAHTGELWSSTGQLLATATFTNETASGWQTATFASPVTLTPGATYVASYYTNAGHYSDSSNYFASAVTSGPLTAPTSDASGGNGVYAYSSSSLFPTNSFQRSNYWVDVVFNPQATA</sequence>
<evidence type="ECO:0000259" key="1">
    <source>
        <dbReference type="Pfam" id="PF13313"/>
    </source>
</evidence>
<dbReference type="Pfam" id="PF13313">
    <property type="entry name" value="DUF4082"/>
    <property type="match status" value="1"/>
</dbReference>
<keyword evidence="4" id="KW-1185">Reference proteome</keyword>
<accession>A0AA37M8K9</accession>